<organism evidence="4 6">
    <name type="scientific">Rubus argutus</name>
    <name type="common">Southern blackberry</name>
    <dbReference type="NCBI Taxonomy" id="59490"/>
    <lineage>
        <taxon>Eukaryota</taxon>
        <taxon>Viridiplantae</taxon>
        <taxon>Streptophyta</taxon>
        <taxon>Embryophyta</taxon>
        <taxon>Tracheophyta</taxon>
        <taxon>Spermatophyta</taxon>
        <taxon>Magnoliopsida</taxon>
        <taxon>eudicotyledons</taxon>
        <taxon>Gunneridae</taxon>
        <taxon>Pentapetalae</taxon>
        <taxon>rosids</taxon>
        <taxon>fabids</taxon>
        <taxon>Rosales</taxon>
        <taxon>Rosaceae</taxon>
        <taxon>Rosoideae</taxon>
        <taxon>Rosoideae incertae sedis</taxon>
        <taxon>Rubus</taxon>
    </lineage>
</organism>
<dbReference type="Proteomes" id="UP001457282">
    <property type="component" value="Unassembled WGS sequence"/>
</dbReference>
<evidence type="ECO:0000256" key="2">
    <source>
        <dbReference type="ARBA" id="ARBA00022729"/>
    </source>
</evidence>
<dbReference type="EMBL" id="JBEDUW010000003">
    <property type="protein sequence ID" value="KAK9938629.1"/>
    <property type="molecule type" value="Genomic_DNA"/>
</dbReference>
<sequence length="142" mass="16062">MLLAKVKIVISVLVLSLTLVLMAEGDDISLQKINGTLSTSPFLKKTMEMSERRDMGCRNRPWICRRRREFPRRWRCCGNRCVDVSSDVNNCGFCGDRCPFGWQCCRGGCVNTNFSLFNCGRCGHRCPFGLPCLYGMCGYAQP</sequence>
<evidence type="ECO:0000256" key="3">
    <source>
        <dbReference type="SAM" id="SignalP"/>
    </source>
</evidence>
<proteinExistence type="inferred from homology"/>
<evidence type="ECO:0000313" key="6">
    <source>
        <dbReference type="Proteomes" id="UP001457282"/>
    </source>
</evidence>
<dbReference type="AlphaFoldDB" id="A0AAW1XQI5"/>
<dbReference type="PANTHER" id="PTHR33227">
    <property type="entry name" value="STIGMA-SPECIFIC STIG1-LIKE PROTEIN 3"/>
    <property type="match status" value="1"/>
</dbReference>
<accession>A0AAW1XQI5</accession>
<comment type="caution">
    <text evidence="4">The sequence shown here is derived from an EMBL/GenBank/DDBJ whole genome shotgun (WGS) entry which is preliminary data.</text>
</comment>
<dbReference type="Pfam" id="PF04885">
    <property type="entry name" value="Stig1"/>
    <property type="match status" value="1"/>
</dbReference>
<gene>
    <name evidence="4" type="ORF">M0R45_015355</name>
    <name evidence="5" type="ORF">M0R45_015370</name>
</gene>
<evidence type="ECO:0000256" key="1">
    <source>
        <dbReference type="ARBA" id="ARBA00006010"/>
    </source>
</evidence>
<evidence type="ECO:0000313" key="4">
    <source>
        <dbReference type="EMBL" id="KAK9938629.1"/>
    </source>
</evidence>
<reference evidence="4 6" key="1">
    <citation type="journal article" date="2023" name="G3 (Bethesda)">
        <title>A chromosome-length genome assembly and annotation of blackberry (Rubus argutus, cv. 'Hillquist').</title>
        <authorList>
            <person name="Bruna T."/>
            <person name="Aryal R."/>
            <person name="Dudchenko O."/>
            <person name="Sargent D.J."/>
            <person name="Mead D."/>
            <person name="Buti M."/>
            <person name="Cavallini A."/>
            <person name="Hytonen T."/>
            <person name="Andres J."/>
            <person name="Pham M."/>
            <person name="Weisz D."/>
            <person name="Mascagni F."/>
            <person name="Usai G."/>
            <person name="Natali L."/>
            <person name="Bassil N."/>
            <person name="Fernandez G.E."/>
            <person name="Lomsadze A."/>
            <person name="Armour M."/>
            <person name="Olukolu B."/>
            <person name="Poorten T."/>
            <person name="Britton C."/>
            <person name="Davik J."/>
            <person name="Ashrafi H."/>
            <person name="Aiden E.L."/>
            <person name="Borodovsky M."/>
            <person name="Worthington M."/>
        </authorList>
    </citation>
    <scope>NUCLEOTIDE SEQUENCE [LARGE SCALE GENOMIC DNA]</scope>
    <source>
        <strain evidence="4">PI 553951</strain>
    </source>
</reference>
<dbReference type="InterPro" id="IPR006969">
    <property type="entry name" value="Stig-like"/>
</dbReference>
<protein>
    <submittedName>
        <fullName evidence="4">Uncharacterized protein</fullName>
    </submittedName>
</protein>
<keyword evidence="2 3" id="KW-0732">Signal</keyword>
<dbReference type="EMBL" id="JBEDUW010000003">
    <property type="protein sequence ID" value="KAK9938645.1"/>
    <property type="molecule type" value="Genomic_DNA"/>
</dbReference>
<feature type="chain" id="PRO_5044718046" evidence="3">
    <location>
        <begin position="26"/>
        <end position="142"/>
    </location>
</feature>
<feature type="signal peptide" evidence="3">
    <location>
        <begin position="1"/>
        <end position="25"/>
    </location>
</feature>
<keyword evidence="6" id="KW-1185">Reference proteome</keyword>
<name>A0AAW1XQI5_RUBAR</name>
<comment type="similarity">
    <text evidence="1">Belongs to the STIG1 family.</text>
</comment>
<evidence type="ECO:0000313" key="5">
    <source>
        <dbReference type="EMBL" id="KAK9938645.1"/>
    </source>
</evidence>
<dbReference type="PANTHER" id="PTHR33227:SF48">
    <property type="entry name" value="STIGMA-SPECIFIC STIG1-LIKE PROTEIN 4"/>
    <property type="match status" value="1"/>
</dbReference>